<reference evidence="2 3" key="1">
    <citation type="journal article" date="2010" name="Proc. Natl. Acad. Sci. U.S.A.">
        <title>Insights into evolution of multicellular fungi from the assembled chromosomes of the mushroom Coprinopsis cinerea (Coprinus cinereus).</title>
        <authorList>
            <person name="Stajich J.E."/>
            <person name="Wilke S.K."/>
            <person name="Ahren D."/>
            <person name="Au C.H."/>
            <person name="Birren B.W."/>
            <person name="Borodovsky M."/>
            <person name="Burns C."/>
            <person name="Canback B."/>
            <person name="Casselton L.A."/>
            <person name="Cheng C.K."/>
            <person name="Deng J."/>
            <person name="Dietrich F.S."/>
            <person name="Fargo D.C."/>
            <person name="Farman M.L."/>
            <person name="Gathman A.C."/>
            <person name="Goldberg J."/>
            <person name="Guigo R."/>
            <person name="Hoegger P.J."/>
            <person name="Hooker J.B."/>
            <person name="Huggins A."/>
            <person name="James T.Y."/>
            <person name="Kamada T."/>
            <person name="Kilaru S."/>
            <person name="Kodira C."/>
            <person name="Kues U."/>
            <person name="Kupfer D."/>
            <person name="Kwan H.S."/>
            <person name="Lomsadze A."/>
            <person name="Li W."/>
            <person name="Lilly W.W."/>
            <person name="Ma L.J."/>
            <person name="Mackey A.J."/>
            <person name="Manning G."/>
            <person name="Martin F."/>
            <person name="Muraguchi H."/>
            <person name="Natvig D.O."/>
            <person name="Palmerini H."/>
            <person name="Ramesh M.A."/>
            <person name="Rehmeyer C.J."/>
            <person name="Roe B.A."/>
            <person name="Shenoy N."/>
            <person name="Stanke M."/>
            <person name="Ter-Hovhannisyan V."/>
            <person name="Tunlid A."/>
            <person name="Velagapudi R."/>
            <person name="Vision T.J."/>
            <person name="Zeng Q."/>
            <person name="Zolan M.E."/>
            <person name="Pukkila P.J."/>
        </authorList>
    </citation>
    <scope>NUCLEOTIDE SEQUENCE [LARGE SCALE GENOMIC DNA]</scope>
    <source>
        <strain evidence="3">Okayama-7 / 130 / ATCC MYA-4618 / FGSC 9003</strain>
    </source>
</reference>
<sequence length="78" mass="8772">MEESRSGRVASRGKNHLNTLWIRPPSSAWGQARKRLQVATRPAGWKVLQDTRRVQRKRSGPGGTREGWSDIGCQGRGF</sequence>
<dbReference type="KEGG" id="cci:CC1G_13979"/>
<gene>
    <name evidence="2" type="ORF">CC1G_13979</name>
</gene>
<dbReference type="VEuPathDB" id="FungiDB:CC1G_13979"/>
<dbReference type="Proteomes" id="UP000001861">
    <property type="component" value="Unassembled WGS sequence"/>
</dbReference>
<proteinExistence type="predicted"/>
<dbReference type="HOGENOM" id="CLU_2621945_0_0_1"/>
<protein>
    <submittedName>
        <fullName evidence="2">Uncharacterized protein</fullName>
    </submittedName>
</protein>
<dbReference type="EMBL" id="AACS02000002">
    <property type="protein sequence ID" value="EFI28446.1"/>
    <property type="molecule type" value="Genomic_DNA"/>
</dbReference>
<dbReference type="RefSeq" id="XP_002911940.1">
    <property type="nucleotide sequence ID" value="XM_002911894.1"/>
</dbReference>
<dbReference type="AlphaFoldDB" id="D6RKR8"/>
<dbReference type="GeneID" id="9379467"/>
<organism evidence="2 3">
    <name type="scientific">Coprinopsis cinerea (strain Okayama-7 / 130 / ATCC MYA-4618 / FGSC 9003)</name>
    <name type="common">Inky cap fungus</name>
    <name type="synonym">Hormographiella aspergillata</name>
    <dbReference type="NCBI Taxonomy" id="240176"/>
    <lineage>
        <taxon>Eukaryota</taxon>
        <taxon>Fungi</taxon>
        <taxon>Dikarya</taxon>
        <taxon>Basidiomycota</taxon>
        <taxon>Agaricomycotina</taxon>
        <taxon>Agaricomycetes</taxon>
        <taxon>Agaricomycetidae</taxon>
        <taxon>Agaricales</taxon>
        <taxon>Agaricineae</taxon>
        <taxon>Psathyrellaceae</taxon>
        <taxon>Coprinopsis</taxon>
    </lineage>
</organism>
<feature type="region of interest" description="Disordered" evidence="1">
    <location>
        <begin position="51"/>
        <end position="78"/>
    </location>
</feature>
<evidence type="ECO:0000313" key="2">
    <source>
        <dbReference type="EMBL" id="EFI28446.1"/>
    </source>
</evidence>
<accession>D6RKR8</accession>
<evidence type="ECO:0000313" key="3">
    <source>
        <dbReference type="Proteomes" id="UP000001861"/>
    </source>
</evidence>
<dbReference type="InParanoid" id="D6RKR8"/>
<comment type="caution">
    <text evidence="2">The sequence shown here is derived from an EMBL/GenBank/DDBJ whole genome shotgun (WGS) entry which is preliminary data.</text>
</comment>
<keyword evidence="3" id="KW-1185">Reference proteome</keyword>
<name>D6RKR8_COPC7</name>
<evidence type="ECO:0000256" key="1">
    <source>
        <dbReference type="SAM" id="MobiDB-lite"/>
    </source>
</evidence>